<dbReference type="Pfam" id="PF05303">
    <property type="entry name" value="GSKIP_dom"/>
    <property type="match status" value="1"/>
</dbReference>
<dbReference type="SUPFAM" id="SSF103107">
    <property type="entry name" value="Hypothetical protein c14orf129, hspc210"/>
    <property type="match status" value="1"/>
</dbReference>
<sequence>MDTDHELTVIASEYESYFPDCVLMLQTTTPHKTQSSTDAPQNSRSAPSHIRITTQEGRQLKVTVAVAGWYVCGKDVYYHNFEALMNNESPAFARTFANTLTGKLQALAKQLPEHE</sequence>
<proteinExistence type="predicted"/>
<reference evidence="5 6" key="1">
    <citation type="submission" date="2016-10" db="EMBL/GenBank/DDBJ databases">
        <authorList>
            <person name="de Groot N.N."/>
        </authorList>
    </citation>
    <scope>NUCLEOTIDE SEQUENCE [LARGE SCALE GENOMIC DNA]</scope>
    <source>
        <strain evidence="3 6">CBS 141442</strain>
        <strain evidence="4 5">PYCC 4715</strain>
    </source>
</reference>
<dbReference type="Proteomes" id="UP000182334">
    <property type="component" value="Chromosome I"/>
</dbReference>
<dbReference type="AlphaFoldDB" id="A0A1L0BDD9"/>
<dbReference type="EMBL" id="LT635756">
    <property type="protein sequence ID" value="SGZ47206.1"/>
    <property type="molecule type" value="Genomic_DNA"/>
</dbReference>
<feature type="domain" description="GSKIP" evidence="2">
    <location>
        <begin position="43"/>
        <end position="107"/>
    </location>
</feature>
<name>A0A1L0BDD9_9ASCO</name>
<evidence type="ECO:0000313" key="6">
    <source>
        <dbReference type="Proteomes" id="UP000182334"/>
    </source>
</evidence>
<feature type="region of interest" description="Disordered" evidence="1">
    <location>
        <begin position="29"/>
        <end position="51"/>
    </location>
</feature>
<dbReference type="OrthoDB" id="5804279at2759"/>
<evidence type="ECO:0000313" key="3">
    <source>
        <dbReference type="EMBL" id="SGZ47206.1"/>
    </source>
</evidence>
<evidence type="ECO:0000256" key="1">
    <source>
        <dbReference type="SAM" id="MobiDB-lite"/>
    </source>
</evidence>
<accession>A0A1L0BDD9</accession>
<protein>
    <submittedName>
        <fullName evidence="4">CIC11C00000000827</fullName>
    </submittedName>
    <submittedName>
        <fullName evidence="3">CIC11C00000001121</fullName>
    </submittedName>
</protein>
<dbReference type="InterPro" id="IPR007967">
    <property type="entry name" value="GSKIP_dom"/>
</dbReference>
<dbReference type="STRING" id="45354.A0A1L0BDD9"/>
<dbReference type="EMBL" id="LT635764">
    <property type="protein sequence ID" value="SGZ49639.1"/>
    <property type="molecule type" value="Genomic_DNA"/>
</dbReference>
<gene>
    <name evidence="4" type="ORF">SAMEA4029009_CIC11G00000000827</name>
    <name evidence="3" type="ORF">SAMEA4029010_CIC11G00000001121</name>
</gene>
<organism evidence="4 5">
    <name type="scientific">Sungouiella intermedia</name>
    <dbReference type="NCBI Taxonomy" id="45354"/>
    <lineage>
        <taxon>Eukaryota</taxon>
        <taxon>Fungi</taxon>
        <taxon>Dikarya</taxon>
        <taxon>Ascomycota</taxon>
        <taxon>Saccharomycotina</taxon>
        <taxon>Pichiomycetes</taxon>
        <taxon>Metschnikowiaceae</taxon>
        <taxon>Sungouiella</taxon>
    </lineage>
</organism>
<keyword evidence="6" id="KW-1185">Reference proteome</keyword>
<dbReference type="Proteomes" id="UP000182259">
    <property type="component" value="Chromosome I"/>
</dbReference>
<evidence type="ECO:0000259" key="2">
    <source>
        <dbReference type="Pfam" id="PF05303"/>
    </source>
</evidence>
<evidence type="ECO:0000313" key="5">
    <source>
        <dbReference type="Proteomes" id="UP000182259"/>
    </source>
</evidence>
<evidence type="ECO:0000313" key="4">
    <source>
        <dbReference type="EMBL" id="SGZ49639.1"/>
    </source>
</evidence>
<dbReference type="Gene3D" id="3.30.2280.10">
    <property type="entry name" value="Hypothetical protein (hspc210)"/>
    <property type="match status" value="1"/>
</dbReference>
<dbReference type="InterPro" id="IPR023231">
    <property type="entry name" value="GSKIP_dom_sf"/>
</dbReference>